<dbReference type="PANTHER" id="PTHR33505:SF4">
    <property type="entry name" value="PROTEIN PREY, MITOCHONDRIAL"/>
    <property type="match status" value="1"/>
</dbReference>
<organism evidence="3 4">
    <name type="scientific">Arabidopsis thaliana x Arabidopsis arenosa</name>
    <dbReference type="NCBI Taxonomy" id="1240361"/>
    <lineage>
        <taxon>Eukaryota</taxon>
        <taxon>Viridiplantae</taxon>
        <taxon>Streptophyta</taxon>
        <taxon>Embryophyta</taxon>
        <taxon>Tracheophyta</taxon>
        <taxon>Spermatophyta</taxon>
        <taxon>Magnoliopsida</taxon>
        <taxon>eudicotyledons</taxon>
        <taxon>Gunneridae</taxon>
        <taxon>Pentapetalae</taxon>
        <taxon>rosids</taxon>
        <taxon>malvids</taxon>
        <taxon>Brassicales</taxon>
        <taxon>Brassicaceae</taxon>
        <taxon>Camelineae</taxon>
        <taxon>Arabidopsis</taxon>
    </lineage>
</organism>
<comment type="caution">
    <text evidence="3">The sequence shown here is derived from an EMBL/GenBank/DDBJ whole genome shotgun (WGS) entry which is preliminary data.</text>
</comment>
<evidence type="ECO:0000256" key="2">
    <source>
        <dbReference type="ARBA" id="ARBA00040939"/>
    </source>
</evidence>
<reference evidence="3 4" key="1">
    <citation type="submission" date="2020-12" db="EMBL/GenBank/DDBJ databases">
        <title>Concerted genomic and epigenomic changes stabilize Arabidopsis allopolyploids.</title>
        <authorList>
            <person name="Chen Z."/>
        </authorList>
    </citation>
    <scope>NUCLEOTIDE SEQUENCE [LARGE SCALE GENOMIC DNA]</scope>
    <source>
        <strain evidence="3">Allo738</strain>
        <tissue evidence="3">Leaf</tissue>
    </source>
</reference>
<dbReference type="Pfam" id="PF03966">
    <property type="entry name" value="Trm112p"/>
    <property type="match status" value="1"/>
</dbReference>
<evidence type="ECO:0000313" key="4">
    <source>
        <dbReference type="Proteomes" id="UP000694240"/>
    </source>
</evidence>
<evidence type="ECO:0000256" key="1">
    <source>
        <dbReference type="ARBA" id="ARBA00038479"/>
    </source>
</evidence>
<dbReference type="InterPro" id="IPR005651">
    <property type="entry name" value="Trm112-like"/>
</dbReference>
<name>A0A8T1XZP8_9BRAS</name>
<comment type="similarity">
    <text evidence="1">Belongs to the PREY family.</text>
</comment>
<keyword evidence="4" id="KW-1185">Reference proteome</keyword>
<protein>
    <recommendedName>
        <fullName evidence="2">Protein preY, mitochondrial</fullName>
    </recommendedName>
</protein>
<accession>A0A8T1XZP8</accession>
<proteinExistence type="inferred from homology"/>
<dbReference type="PANTHER" id="PTHR33505">
    <property type="entry name" value="ZGC:162634"/>
    <property type="match status" value="1"/>
</dbReference>
<dbReference type="AlphaFoldDB" id="A0A8T1XZP8"/>
<evidence type="ECO:0000313" key="3">
    <source>
        <dbReference type="EMBL" id="KAG7540206.1"/>
    </source>
</evidence>
<dbReference type="Proteomes" id="UP000694240">
    <property type="component" value="Chromosome 12"/>
</dbReference>
<gene>
    <name evidence="3" type="ORF">ISN45_Aa07g004490</name>
</gene>
<sequence length="77" mass="8755">MVRLNRVLLKDAGNAIDKTLSEILVCPLSKQPLRFCEKTKSLVSDTIGVSFPVSFSIQRFRCLCPVELHDIYMYGSY</sequence>
<dbReference type="EMBL" id="JAEFBK010000012">
    <property type="protein sequence ID" value="KAG7540206.1"/>
    <property type="molecule type" value="Genomic_DNA"/>
</dbReference>